<protein>
    <recommendedName>
        <fullName evidence="4">Secreted protein</fullName>
    </recommendedName>
</protein>
<comment type="caution">
    <text evidence="2">The sequence shown here is derived from an EMBL/GenBank/DDBJ whole genome shotgun (WGS) entry which is preliminary data.</text>
</comment>
<accession>A0A9Q0AZM5</accession>
<evidence type="ECO:0000313" key="2">
    <source>
        <dbReference type="EMBL" id="KAI3537469.1"/>
    </source>
</evidence>
<dbReference type="Proteomes" id="UP001056436">
    <property type="component" value="Unassembled WGS sequence"/>
</dbReference>
<keyword evidence="3" id="KW-1185">Reference proteome</keyword>
<feature type="chain" id="PRO_5040191390" description="Secreted protein" evidence="1">
    <location>
        <begin position="20"/>
        <end position="84"/>
    </location>
</feature>
<name>A0A9Q0AZM5_9PEZI</name>
<sequence length="84" mass="8738">MSRGAAAAFIVVFPCCSPAAPNGQGHPSDASLPSGNQPVSVPFKSSIRDDFAVCRVVLGGTGQHWMQGEPRGFCFPPVSFSDSI</sequence>
<evidence type="ECO:0008006" key="4">
    <source>
        <dbReference type="Google" id="ProtNLM"/>
    </source>
</evidence>
<gene>
    <name evidence="2" type="ORF">CABS02_12130</name>
</gene>
<feature type="signal peptide" evidence="1">
    <location>
        <begin position="1"/>
        <end position="19"/>
    </location>
</feature>
<reference evidence="2" key="1">
    <citation type="submission" date="2019-01" db="EMBL/GenBank/DDBJ databases">
        <title>Colletotrichum abscissum LGMF1257.</title>
        <authorList>
            <person name="Baroncelli R."/>
        </authorList>
    </citation>
    <scope>NUCLEOTIDE SEQUENCE</scope>
    <source>
        <strain evidence="2">Ca142</strain>
    </source>
</reference>
<evidence type="ECO:0000313" key="3">
    <source>
        <dbReference type="Proteomes" id="UP001056436"/>
    </source>
</evidence>
<dbReference type="EMBL" id="SDAQ01000114">
    <property type="protein sequence ID" value="KAI3537469.1"/>
    <property type="molecule type" value="Genomic_DNA"/>
</dbReference>
<evidence type="ECO:0000256" key="1">
    <source>
        <dbReference type="SAM" id="SignalP"/>
    </source>
</evidence>
<proteinExistence type="predicted"/>
<keyword evidence="1" id="KW-0732">Signal</keyword>
<organism evidence="2 3">
    <name type="scientific">Colletotrichum abscissum</name>
    <dbReference type="NCBI Taxonomy" id="1671311"/>
    <lineage>
        <taxon>Eukaryota</taxon>
        <taxon>Fungi</taxon>
        <taxon>Dikarya</taxon>
        <taxon>Ascomycota</taxon>
        <taxon>Pezizomycotina</taxon>
        <taxon>Sordariomycetes</taxon>
        <taxon>Hypocreomycetidae</taxon>
        <taxon>Glomerellales</taxon>
        <taxon>Glomerellaceae</taxon>
        <taxon>Colletotrichum</taxon>
        <taxon>Colletotrichum acutatum species complex</taxon>
    </lineage>
</organism>
<dbReference type="AlphaFoldDB" id="A0A9Q0AZM5"/>